<accession>A0A261SDN1</accession>
<reference evidence="1 2" key="1">
    <citation type="submission" date="2017-05" db="EMBL/GenBank/DDBJ databases">
        <title>Complete and WGS of Bordetella genogroups.</title>
        <authorList>
            <person name="Spilker T."/>
            <person name="LiPuma J."/>
        </authorList>
    </citation>
    <scope>NUCLEOTIDE SEQUENCE [LARGE SCALE GENOMIC DNA]</scope>
    <source>
        <strain evidence="1 2">AU17610</strain>
    </source>
</reference>
<evidence type="ECO:0000313" key="2">
    <source>
        <dbReference type="Proteomes" id="UP000217005"/>
    </source>
</evidence>
<proteinExistence type="predicted"/>
<dbReference type="AlphaFoldDB" id="A0A261SDN1"/>
<dbReference type="EMBL" id="NEVL01000003">
    <property type="protein sequence ID" value="OZI35518.1"/>
    <property type="molecule type" value="Genomic_DNA"/>
</dbReference>
<name>A0A261SDN1_9BORD</name>
<protein>
    <submittedName>
        <fullName evidence="1">Uncharacterized protein</fullName>
    </submittedName>
</protein>
<gene>
    <name evidence="1" type="ORF">CEG14_10575</name>
</gene>
<evidence type="ECO:0000313" key="1">
    <source>
        <dbReference type="EMBL" id="OZI35518.1"/>
    </source>
</evidence>
<dbReference type="Proteomes" id="UP000217005">
    <property type="component" value="Unassembled WGS sequence"/>
</dbReference>
<sequence length="90" mass="9958">MQDSLNAYAGNPVDRDPFRGAILALQGTLQALSAEAGNQLAAARAADETAMIASASKKYQQLFTAGWFVFEMVDMDELWNHFRANRDTFQ</sequence>
<comment type="caution">
    <text evidence="1">The sequence shown here is derived from an EMBL/GenBank/DDBJ whole genome shotgun (WGS) entry which is preliminary data.</text>
</comment>
<organism evidence="1 2">
    <name type="scientific">Bordetella genomosp. 1</name>
    <dbReference type="NCBI Taxonomy" id="1395607"/>
    <lineage>
        <taxon>Bacteria</taxon>
        <taxon>Pseudomonadati</taxon>
        <taxon>Pseudomonadota</taxon>
        <taxon>Betaproteobacteria</taxon>
        <taxon>Burkholderiales</taxon>
        <taxon>Alcaligenaceae</taxon>
        <taxon>Bordetella</taxon>
    </lineage>
</organism>